<feature type="compositionally biased region" description="Polar residues" evidence="1">
    <location>
        <begin position="404"/>
        <end position="420"/>
    </location>
</feature>
<feature type="compositionally biased region" description="Low complexity" evidence="1">
    <location>
        <begin position="421"/>
        <end position="439"/>
    </location>
</feature>
<proteinExistence type="predicted"/>
<feature type="region of interest" description="Disordered" evidence="1">
    <location>
        <begin position="157"/>
        <end position="178"/>
    </location>
</feature>
<name>A0ABD3HVA7_9MARC</name>
<protein>
    <submittedName>
        <fullName evidence="2">Uncharacterized protein</fullName>
    </submittedName>
</protein>
<evidence type="ECO:0000313" key="2">
    <source>
        <dbReference type="EMBL" id="KAL3694259.1"/>
    </source>
</evidence>
<dbReference type="EMBL" id="JBJQOH010000003">
    <property type="protein sequence ID" value="KAL3694259.1"/>
    <property type="molecule type" value="Genomic_DNA"/>
</dbReference>
<organism evidence="2 3">
    <name type="scientific">Riccia sorocarpa</name>
    <dbReference type="NCBI Taxonomy" id="122646"/>
    <lineage>
        <taxon>Eukaryota</taxon>
        <taxon>Viridiplantae</taxon>
        <taxon>Streptophyta</taxon>
        <taxon>Embryophyta</taxon>
        <taxon>Marchantiophyta</taxon>
        <taxon>Marchantiopsida</taxon>
        <taxon>Marchantiidae</taxon>
        <taxon>Marchantiales</taxon>
        <taxon>Ricciaceae</taxon>
        <taxon>Riccia</taxon>
    </lineage>
</organism>
<feature type="region of interest" description="Disordered" evidence="1">
    <location>
        <begin position="1"/>
        <end position="36"/>
    </location>
</feature>
<accession>A0ABD3HVA7</accession>
<dbReference type="AlphaFoldDB" id="A0ABD3HVA7"/>
<sequence>MDESRQATRSQGSNKKNPIFERGEIPDVFGTLGKPQGERDVGEVLRNFSQLSVNRFRPVNGLPDEDLKLVRSQLAEGSVWVSRPAKYQGPEDVVALKEYCKALKGKDKLGKAIVRYWMTRYQEDFNTWGELAVSYTIPEPWLGEMLKYLPEKPEKEVVTEDVSSSDGDEEYSSKKKKKPKKKSTSVDVLLLQIKTQLHKFHCAKHGVEIPQRLEPLAVLHIKDITQYQLTLDEKPDCKLVFLDLTHPDLANWEKQEFSCFLGIVKELTSSEGFVIVAVMDFGRPLVNFSAALKGMKDARVLMECVTRVQDYNPALHPTCNEYETEKGLEDMVPHKGAGAEALNVKNKAPSGGIFAREALLSGRDVIYFAHGEKESIFLKEYGKALQRLSDRVRSWYQRYKSLKVPTSSGPQPALASSSQQPGLLLRASSPLAPLPMRTK</sequence>
<feature type="compositionally biased region" description="Polar residues" evidence="1">
    <location>
        <begin position="7"/>
        <end position="16"/>
    </location>
</feature>
<reference evidence="2 3" key="1">
    <citation type="submission" date="2024-09" db="EMBL/GenBank/DDBJ databases">
        <title>Chromosome-scale assembly of Riccia sorocarpa.</title>
        <authorList>
            <person name="Paukszto L."/>
        </authorList>
    </citation>
    <scope>NUCLEOTIDE SEQUENCE [LARGE SCALE GENOMIC DNA]</scope>
    <source>
        <strain evidence="2">LP-2024</strain>
        <tissue evidence="2">Aerial parts of the thallus</tissue>
    </source>
</reference>
<gene>
    <name evidence="2" type="ORF">R1sor_007910</name>
</gene>
<dbReference type="Proteomes" id="UP001633002">
    <property type="component" value="Unassembled WGS sequence"/>
</dbReference>
<keyword evidence="3" id="KW-1185">Reference proteome</keyword>
<comment type="caution">
    <text evidence="2">The sequence shown here is derived from an EMBL/GenBank/DDBJ whole genome shotgun (WGS) entry which is preliminary data.</text>
</comment>
<feature type="region of interest" description="Disordered" evidence="1">
    <location>
        <begin position="403"/>
        <end position="439"/>
    </location>
</feature>
<evidence type="ECO:0000313" key="3">
    <source>
        <dbReference type="Proteomes" id="UP001633002"/>
    </source>
</evidence>
<evidence type="ECO:0000256" key="1">
    <source>
        <dbReference type="SAM" id="MobiDB-lite"/>
    </source>
</evidence>